<keyword evidence="3" id="KW-0238">DNA-binding</keyword>
<dbReference type="Pfam" id="PF00532">
    <property type="entry name" value="Peripla_BP_1"/>
    <property type="match status" value="1"/>
</dbReference>
<dbReference type="CDD" id="cd01392">
    <property type="entry name" value="HTH_LacI"/>
    <property type="match status" value="1"/>
</dbReference>
<name>A0AAE3AHL9_9FIRM</name>
<keyword evidence="7" id="KW-1185">Reference proteome</keyword>
<evidence type="ECO:0000256" key="1">
    <source>
        <dbReference type="ARBA" id="ARBA00022491"/>
    </source>
</evidence>
<dbReference type="Proteomes" id="UP001199424">
    <property type="component" value="Unassembled WGS sequence"/>
</dbReference>
<dbReference type="SUPFAM" id="SSF53822">
    <property type="entry name" value="Periplasmic binding protein-like I"/>
    <property type="match status" value="1"/>
</dbReference>
<gene>
    <name evidence="6" type="ORF">LKD31_07265</name>
</gene>
<dbReference type="Gene3D" id="1.10.260.40">
    <property type="entry name" value="lambda repressor-like DNA-binding domains"/>
    <property type="match status" value="1"/>
</dbReference>
<evidence type="ECO:0000313" key="7">
    <source>
        <dbReference type="Proteomes" id="UP001199424"/>
    </source>
</evidence>
<dbReference type="PANTHER" id="PTHR30146:SF148">
    <property type="entry name" value="HTH-TYPE TRANSCRIPTIONAL REPRESSOR PURR-RELATED"/>
    <property type="match status" value="1"/>
</dbReference>
<dbReference type="PROSITE" id="PS50932">
    <property type="entry name" value="HTH_LACI_2"/>
    <property type="match status" value="1"/>
</dbReference>
<keyword evidence="4" id="KW-0804">Transcription</keyword>
<keyword evidence="2" id="KW-0805">Transcription regulation</keyword>
<dbReference type="GO" id="GO:0000976">
    <property type="term" value="F:transcription cis-regulatory region binding"/>
    <property type="evidence" value="ECO:0007669"/>
    <property type="project" value="TreeGrafter"/>
</dbReference>
<comment type="caution">
    <text evidence="6">The sequence shown here is derived from an EMBL/GenBank/DDBJ whole genome shotgun (WGS) entry which is preliminary data.</text>
</comment>
<dbReference type="SUPFAM" id="SSF47413">
    <property type="entry name" value="lambda repressor-like DNA-binding domains"/>
    <property type="match status" value="1"/>
</dbReference>
<dbReference type="PANTHER" id="PTHR30146">
    <property type="entry name" value="LACI-RELATED TRANSCRIPTIONAL REPRESSOR"/>
    <property type="match status" value="1"/>
</dbReference>
<evidence type="ECO:0000256" key="2">
    <source>
        <dbReference type="ARBA" id="ARBA00023015"/>
    </source>
</evidence>
<organism evidence="6 7">
    <name type="scientific">Hominenteromicrobium mulieris</name>
    <dbReference type="NCBI Taxonomy" id="2885357"/>
    <lineage>
        <taxon>Bacteria</taxon>
        <taxon>Bacillati</taxon>
        <taxon>Bacillota</taxon>
        <taxon>Clostridia</taxon>
        <taxon>Eubacteriales</taxon>
        <taxon>Oscillospiraceae</taxon>
        <taxon>Hominenteromicrobium</taxon>
    </lineage>
</organism>
<sequence>MKKATIRDVAKAAGVSQSTVSRVLNNNGYVGEDARRRVEEAMEALHYSPSAIAVCLSKSRSRMIGVIVPQIFAPFFSRMYYIADRIMERYGYRLLLCNSDESLKREKELIDDLLSYKIAALLIVPVDGDEGSNKAYLDQIRSTGTPVVCVDREIEGIHCDGVYIDNYTACYEVTKDVLARGYRNIAYMADPPIYRPGCDRLRGFRDACKEFGVTVPQENIFLAPIEDTKPLNAFLHDVARRDVPPKAIINFVRGWDYTMLQALHSAGLRVPEDVYLTGLDDDNTLPNFGYSMQYLPSMIDFSEAAAKLLIERVEAGNALPEPERRIFTTHMKPIFERKVTLPKPDAAPTETDEKEK</sequence>
<dbReference type="PRINTS" id="PR00036">
    <property type="entry name" value="HTHLACI"/>
</dbReference>
<dbReference type="InterPro" id="IPR028082">
    <property type="entry name" value="Peripla_BP_I"/>
</dbReference>
<dbReference type="InterPro" id="IPR000843">
    <property type="entry name" value="HTH_LacI"/>
</dbReference>
<dbReference type="GO" id="GO:0003700">
    <property type="term" value="F:DNA-binding transcription factor activity"/>
    <property type="evidence" value="ECO:0007669"/>
    <property type="project" value="TreeGrafter"/>
</dbReference>
<dbReference type="Gene3D" id="3.40.50.2300">
    <property type="match status" value="2"/>
</dbReference>
<dbReference type="InterPro" id="IPR010982">
    <property type="entry name" value="Lambda_DNA-bd_dom_sf"/>
</dbReference>
<reference evidence="6" key="1">
    <citation type="submission" date="2021-10" db="EMBL/GenBank/DDBJ databases">
        <title>Anaerobic single-cell dispensing facilitates the cultivation of human gut bacteria.</title>
        <authorList>
            <person name="Afrizal A."/>
        </authorList>
    </citation>
    <scope>NUCLEOTIDE SEQUENCE</scope>
    <source>
        <strain evidence="6">CLA-AA-H250</strain>
    </source>
</reference>
<evidence type="ECO:0000256" key="4">
    <source>
        <dbReference type="ARBA" id="ARBA00023163"/>
    </source>
</evidence>
<dbReference type="AlphaFoldDB" id="A0AAE3AHL9"/>
<dbReference type="Pfam" id="PF00356">
    <property type="entry name" value="LacI"/>
    <property type="match status" value="1"/>
</dbReference>
<dbReference type="InterPro" id="IPR001761">
    <property type="entry name" value="Peripla_BP/Lac1_sug-bd_dom"/>
</dbReference>
<dbReference type="CDD" id="cd06267">
    <property type="entry name" value="PBP1_LacI_sugar_binding-like"/>
    <property type="match status" value="1"/>
</dbReference>
<proteinExistence type="predicted"/>
<protein>
    <submittedName>
        <fullName evidence="6">LacI family transcriptional regulator</fullName>
    </submittedName>
</protein>
<dbReference type="EMBL" id="JAJEQC010000006">
    <property type="protein sequence ID" value="MCC2136814.1"/>
    <property type="molecule type" value="Genomic_DNA"/>
</dbReference>
<evidence type="ECO:0000313" key="6">
    <source>
        <dbReference type="EMBL" id="MCC2136814.1"/>
    </source>
</evidence>
<accession>A0AAE3AHL9</accession>
<dbReference type="PROSITE" id="PS00356">
    <property type="entry name" value="HTH_LACI_1"/>
    <property type="match status" value="1"/>
</dbReference>
<keyword evidence="1" id="KW-0678">Repressor</keyword>
<evidence type="ECO:0000259" key="5">
    <source>
        <dbReference type="PROSITE" id="PS50932"/>
    </source>
</evidence>
<dbReference type="SMART" id="SM00354">
    <property type="entry name" value="HTH_LACI"/>
    <property type="match status" value="1"/>
</dbReference>
<dbReference type="RefSeq" id="WP_308449181.1">
    <property type="nucleotide sequence ID" value="NZ_JAJEQC010000006.1"/>
</dbReference>
<evidence type="ECO:0000256" key="3">
    <source>
        <dbReference type="ARBA" id="ARBA00023125"/>
    </source>
</evidence>
<feature type="domain" description="HTH lacI-type" evidence="5">
    <location>
        <begin position="4"/>
        <end position="58"/>
    </location>
</feature>